<proteinExistence type="predicted"/>
<protein>
    <submittedName>
        <fullName evidence="1">Uncharacterized protein</fullName>
    </submittedName>
</protein>
<organism evidence="1 2">
    <name type="scientific">Actinocrinis puniceicyclus</name>
    <dbReference type="NCBI Taxonomy" id="977794"/>
    <lineage>
        <taxon>Bacteria</taxon>
        <taxon>Bacillati</taxon>
        <taxon>Actinomycetota</taxon>
        <taxon>Actinomycetes</taxon>
        <taxon>Catenulisporales</taxon>
        <taxon>Actinospicaceae</taxon>
        <taxon>Actinocrinis</taxon>
    </lineage>
</organism>
<keyword evidence="2" id="KW-1185">Reference proteome</keyword>
<dbReference type="AlphaFoldDB" id="A0A8J7WI60"/>
<evidence type="ECO:0000313" key="1">
    <source>
        <dbReference type="EMBL" id="MBS2962621.1"/>
    </source>
</evidence>
<dbReference type="EMBL" id="JAGSXH010000013">
    <property type="protein sequence ID" value="MBS2962621.1"/>
    <property type="molecule type" value="Genomic_DNA"/>
</dbReference>
<reference evidence="1" key="1">
    <citation type="submission" date="2021-04" db="EMBL/GenBank/DDBJ databases">
        <title>Genome based classification of Actinospica acidithermotolerans sp. nov., an actinobacterium isolated from an Indonesian hot spring.</title>
        <authorList>
            <person name="Kusuma A.B."/>
            <person name="Putra K.E."/>
            <person name="Nafisah S."/>
            <person name="Loh J."/>
            <person name="Nouioui I."/>
            <person name="Goodfellow M."/>
        </authorList>
    </citation>
    <scope>NUCLEOTIDE SEQUENCE</scope>
    <source>
        <strain evidence="1">DSM 45618</strain>
    </source>
</reference>
<comment type="caution">
    <text evidence="1">The sequence shown here is derived from an EMBL/GenBank/DDBJ whole genome shotgun (WGS) entry which is preliminary data.</text>
</comment>
<sequence>MKFVIVGLVLLLMYVACCWVAAFVRNMARDLAARAARRVRARAARSLAWRRFRRGHAEEFADPQFQWPAQGWTQEVPW</sequence>
<accession>A0A8J7WI60</accession>
<gene>
    <name evidence="1" type="ORF">KGA66_06150</name>
</gene>
<name>A0A8J7WI60_9ACTN</name>
<dbReference type="RefSeq" id="WP_211465484.1">
    <property type="nucleotide sequence ID" value="NZ_JAGSXH010000013.1"/>
</dbReference>
<dbReference type="Proteomes" id="UP000677913">
    <property type="component" value="Unassembled WGS sequence"/>
</dbReference>
<evidence type="ECO:0000313" key="2">
    <source>
        <dbReference type="Proteomes" id="UP000677913"/>
    </source>
</evidence>